<evidence type="ECO:0000256" key="1">
    <source>
        <dbReference type="ARBA" id="ARBA00007317"/>
    </source>
</evidence>
<comment type="function">
    <text evidence="6">The pyruvate dehydrogenase complex catalyzes the overall conversion of pyruvate to acetyl-CoA and CO(2). It contains multiple copies of three enzymatic components: pyruvate dehydrogenase (E1), dihydrolipoamide acetyltransferase (E2) and lipoamide dehydrogenase (E3).</text>
</comment>
<evidence type="ECO:0000256" key="7">
    <source>
        <dbReference type="ARBA" id="ARBA00048370"/>
    </source>
</evidence>
<reference evidence="13" key="1">
    <citation type="submission" date="2016-10" db="EMBL/GenBank/DDBJ databases">
        <authorList>
            <person name="Varghese N."/>
            <person name="Submissions S."/>
        </authorList>
    </citation>
    <scope>NUCLEOTIDE SEQUENCE [LARGE SCALE GENOMIC DNA]</scope>
    <source>
        <strain evidence="13">S6-262</strain>
    </source>
</reference>
<feature type="domain" description="Lipoyl-binding" evidence="10">
    <location>
        <begin position="2"/>
        <end position="78"/>
    </location>
</feature>
<name>A0A1H8FS19_9SPHN</name>
<dbReference type="PROSITE" id="PS51826">
    <property type="entry name" value="PSBD"/>
    <property type="match status" value="1"/>
</dbReference>
<keyword evidence="13" id="KW-1185">Reference proteome</keyword>
<evidence type="ECO:0000256" key="8">
    <source>
        <dbReference type="RuleBase" id="RU361137"/>
    </source>
</evidence>
<feature type="region of interest" description="Disordered" evidence="9">
    <location>
        <begin position="201"/>
        <end position="230"/>
    </location>
</feature>
<feature type="domain" description="Peripheral subunit-binding (PSBD)" evidence="11">
    <location>
        <begin position="162"/>
        <end position="199"/>
    </location>
</feature>
<dbReference type="SUPFAM" id="SSF51230">
    <property type="entry name" value="Single hybrid motif"/>
    <property type="match status" value="1"/>
</dbReference>
<evidence type="ECO:0000256" key="2">
    <source>
        <dbReference type="ARBA" id="ARBA00011484"/>
    </source>
</evidence>
<accession>A0A1H8FS19</accession>
<dbReference type="EC" id="2.3.1.12" evidence="8"/>
<dbReference type="InterPro" id="IPR023213">
    <property type="entry name" value="CAT-like_dom_sf"/>
</dbReference>
<dbReference type="GO" id="GO:0006086">
    <property type="term" value="P:pyruvate decarboxylation to acetyl-CoA"/>
    <property type="evidence" value="ECO:0007669"/>
    <property type="project" value="InterPro"/>
</dbReference>
<dbReference type="PANTHER" id="PTHR23151:SF90">
    <property type="entry name" value="DIHYDROLIPOYLLYSINE-RESIDUE ACETYLTRANSFERASE COMPONENT OF PYRUVATE DEHYDROGENASE COMPLEX, MITOCHONDRIAL-RELATED"/>
    <property type="match status" value="1"/>
</dbReference>
<dbReference type="PROSITE" id="PS50968">
    <property type="entry name" value="BIOTINYL_LIPOYL"/>
    <property type="match status" value="1"/>
</dbReference>
<dbReference type="NCBIfam" id="TIGR01349">
    <property type="entry name" value="PDHac_trf_mito"/>
    <property type="match status" value="1"/>
</dbReference>
<feature type="compositionally biased region" description="Basic and acidic residues" evidence="9">
    <location>
        <begin position="123"/>
        <end position="137"/>
    </location>
</feature>
<protein>
    <recommendedName>
        <fullName evidence="8">Acetyltransferase component of pyruvate dehydrogenase complex</fullName>
        <ecNumber evidence="8">2.3.1.12</ecNumber>
    </recommendedName>
</protein>
<feature type="compositionally biased region" description="Low complexity" evidence="9">
    <location>
        <begin position="201"/>
        <end position="229"/>
    </location>
</feature>
<dbReference type="Pfam" id="PF00198">
    <property type="entry name" value="2-oxoacid_dh"/>
    <property type="match status" value="1"/>
</dbReference>
<gene>
    <name evidence="12" type="ORF">SAMN05192583_2547</name>
</gene>
<dbReference type="SUPFAM" id="SSF47005">
    <property type="entry name" value="Peripheral subunit-binding domain of 2-oxo acid dehydrogenase complex"/>
    <property type="match status" value="1"/>
</dbReference>
<dbReference type="STRING" id="1166340.SAMN05192583_2547"/>
<keyword evidence="3 8" id="KW-0808">Transferase</keyword>
<dbReference type="OrthoDB" id="9805770at2"/>
<dbReference type="CDD" id="cd06849">
    <property type="entry name" value="lipoyl_domain"/>
    <property type="match status" value="1"/>
</dbReference>
<evidence type="ECO:0000256" key="9">
    <source>
        <dbReference type="SAM" id="MobiDB-lite"/>
    </source>
</evidence>
<dbReference type="Proteomes" id="UP000199206">
    <property type="component" value="Unassembled WGS sequence"/>
</dbReference>
<evidence type="ECO:0000256" key="5">
    <source>
        <dbReference type="ARBA" id="ARBA00023315"/>
    </source>
</evidence>
<dbReference type="InterPro" id="IPR045257">
    <property type="entry name" value="E2/Pdx1"/>
</dbReference>
<evidence type="ECO:0000313" key="12">
    <source>
        <dbReference type="EMBL" id="SEN34486.1"/>
    </source>
</evidence>
<dbReference type="GO" id="GO:0004742">
    <property type="term" value="F:dihydrolipoyllysine-residue acetyltransferase activity"/>
    <property type="evidence" value="ECO:0007669"/>
    <property type="project" value="UniProtKB-UniRule"/>
</dbReference>
<comment type="cofactor">
    <cofactor evidence="8">
        <name>(R)-lipoate</name>
        <dbReference type="ChEBI" id="CHEBI:83088"/>
    </cofactor>
    <text evidence="8">Binds 1 lipoyl cofactor covalently.</text>
</comment>
<dbReference type="SUPFAM" id="SSF52777">
    <property type="entry name" value="CoA-dependent acyltransferases"/>
    <property type="match status" value="1"/>
</dbReference>
<organism evidence="12 13">
    <name type="scientific">Sphingomonas gellani</name>
    <dbReference type="NCBI Taxonomy" id="1166340"/>
    <lineage>
        <taxon>Bacteria</taxon>
        <taxon>Pseudomonadati</taxon>
        <taxon>Pseudomonadota</taxon>
        <taxon>Alphaproteobacteria</taxon>
        <taxon>Sphingomonadales</taxon>
        <taxon>Sphingomonadaceae</taxon>
        <taxon>Sphingomonas</taxon>
    </lineage>
</organism>
<proteinExistence type="inferred from homology"/>
<dbReference type="InterPro" id="IPR036625">
    <property type="entry name" value="E3-bd_dom_sf"/>
</dbReference>
<dbReference type="Gene3D" id="4.10.320.10">
    <property type="entry name" value="E3-binding domain"/>
    <property type="match status" value="1"/>
</dbReference>
<comment type="catalytic activity">
    <reaction evidence="7 8">
        <text>N(6)-[(R)-dihydrolipoyl]-L-lysyl-[protein] + acetyl-CoA = N(6)-[(R)-S(8)-acetyldihydrolipoyl]-L-lysyl-[protein] + CoA</text>
        <dbReference type="Rhea" id="RHEA:17017"/>
        <dbReference type="Rhea" id="RHEA-COMP:10475"/>
        <dbReference type="Rhea" id="RHEA-COMP:10478"/>
        <dbReference type="ChEBI" id="CHEBI:57287"/>
        <dbReference type="ChEBI" id="CHEBI:57288"/>
        <dbReference type="ChEBI" id="CHEBI:83100"/>
        <dbReference type="ChEBI" id="CHEBI:83111"/>
        <dbReference type="EC" id="2.3.1.12"/>
    </reaction>
</comment>
<dbReference type="InterPro" id="IPR001078">
    <property type="entry name" value="2-oxoacid_DH_actylTfrase"/>
</dbReference>
<feature type="region of interest" description="Disordered" evidence="9">
    <location>
        <begin position="87"/>
        <end position="165"/>
    </location>
</feature>
<dbReference type="GO" id="GO:0045254">
    <property type="term" value="C:pyruvate dehydrogenase complex"/>
    <property type="evidence" value="ECO:0007669"/>
    <property type="project" value="UniProtKB-UniRule"/>
</dbReference>
<evidence type="ECO:0000313" key="13">
    <source>
        <dbReference type="Proteomes" id="UP000199206"/>
    </source>
</evidence>
<comment type="similarity">
    <text evidence="1 8">Belongs to the 2-oxoacid dehydrogenase family.</text>
</comment>
<dbReference type="Pfam" id="PF02817">
    <property type="entry name" value="E3_binding"/>
    <property type="match status" value="1"/>
</dbReference>
<dbReference type="Gene3D" id="2.40.50.100">
    <property type="match status" value="1"/>
</dbReference>
<comment type="subunit">
    <text evidence="2">Forms a 24-polypeptide structural core with octahedral symmetry.</text>
</comment>
<evidence type="ECO:0000256" key="6">
    <source>
        <dbReference type="ARBA" id="ARBA00025211"/>
    </source>
</evidence>
<dbReference type="PANTHER" id="PTHR23151">
    <property type="entry name" value="DIHYDROLIPOAMIDE ACETYL/SUCCINYL-TRANSFERASE-RELATED"/>
    <property type="match status" value="1"/>
</dbReference>
<dbReference type="RefSeq" id="WP_093666079.1">
    <property type="nucleotide sequence ID" value="NZ_FOCF01000006.1"/>
</dbReference>
<dbReference type="InterPro" id="IPR006257">
    <property type="entry name" value="LAT1"/>
</dbReference>
<keyword evidence="5 8" id="KW-0012">Acyltransferase</keyword>
<evidence type="ECO:0000256" key="4">
    <source>
        <dbReference type="ARBA" id="ARBA00022823"/>
    </source>
</evidence>
<dbReference type="AlphaFoldDB" id="A0A1H8FS19"/>
<dbReference type="FunFam" id="2.40.50.100:FF:000010">
    <property type="entry name" value="Acetyltransferase component of pyruvate dehydrogenase complex"/>
    <property type="match status" value="1"/>
</dbReference>
<keyword evidence="4 8" id="KW-0450">Lipoyl</keyword>
<dbReference type="InterPro" id="IPR004167">
    <property type="entry name" value="PSBD"/>
</dbReference>
<dbReference type="PROSITE" id="PS00189">
    <property type="entry name" value="LIPOYL"/>
    <property type="match status" value="1"/>
</dbReference>
<evidence type="ECO:0000259" key="10">
    <source>
        <dbReference type="PROSITE" id="PS50968"/>
    </source>
</evidence>
<evidence type="ECO:0000259" key="11">
    <source>
        <dbReference type="PROSITE" id="PS51826"/>
    </source>
</evidence>
<dbReference type="InterPro" id="IPR000089">
    <property type="entry name" value="Biotin_lipoyl"/>
</dbReference>
<keyword evidence="12" id="KW-0670">Pyruvate</keyword>
<dbReference type="Gene3D" id="3.30.559.10">
    <property type="entry name" value="Chloramphenicol acetyltransferase-like domain"/>
    <property type="match status" value="1"/>
</dbReference>
<dbReference type="InterPro" id="IPR003016">
    <property type="entry name" value="2-oxoA_DH_lipoyl-BS"/>
</dbReference>
<dbReference type="EMBL" id="FOCF01000006">
    <property type="protein sequence ID" value="SEN34486.1"/>
    <property type="molecule type" value="Genomic_DNA"/>
</dbReference>
<dbReference type="InterPro" id="IPR011053">
    <property type="entry name" value="Single_hybrid_motif"/>
</dbReference>
<feature type="compositionally biased region" description="Low complexity" evidence="9">
    <location>
        <begin position="87"/>
        <end position="97"/>
    </location>
</feature>
<sequence length="460" mass="47720">MPIEIKMPALSPTMEEGTLARWLVKEGDTVKSGDIMAEIETDKATMEFEAVDEGVIAKVLVTEGTDNVKVGSVIAILAEEGEDVSAAASAGGATKSETPQPTDPVFKGTPEASDPNKTGSEAKPVERTDAQAEDHGRPATGDAEPADDKGAAAGQSTGDRVKASPLARRIAAEKGVDLSALTGSGPNGRIVRADVEGAKTGAAAKPQAATETASAPAPAAAAPKPAQVPDIPHEATKLSNIRKTIARRLTESKQTVPHIYLTVDVKLDALLALRGELNASLESRGVKLSVNDLLVKALAVALVQVPKCNVMFTPDQLISFKRADISVAVSTPTGLITPVVTEADSKSLSAIATEIKELAALARDNKLKPEQYQGGTASLSNMGMYGIKQFDAVINPPQGMILAVGAGEKRPWVLDDGSLGVATIMTATGSFDHRAIDGADGAELMRAFKTLVEKPLGMLA</sequence>
<evidence type="ECO:0000256" key="3">
    <source>
        <dbReference type="ARBA" id="ARBA00022679"/>
    </source>
</evidence>
<dbReference type="Pfam" id="PF00364">
    <property type="entry name" value="Biotin_lipoyl"/>
    <property type="match status" value="1"/>
</dbReference>